<evidence type="ECO:0000313" key="2">
    <source>
        <dbReference type="Proteomes" id="UP000243333"/>
    </source>
</evidence>
<organism evidence="1 2">
    <name type="scientific">Sporolituus thermophilus DSM 23256</name>
    <dbReference type="NCBI Taxonomy" id="1123285"/>
    <lineage>
        <taxon>Bacteria</taxon>
        <taxon>Bacillati</taxon>
        <taxon>Bacillota</taxon>
        <taxon>Negativicutes</taxon>
        <taxon>Selenomonadales</taxon>
        <taxon>Sporomusaceae</taxon>
        <taxon>Sporolituus</taxon>
    </lineage>
</organism>
<protein>
    <submittedName>
        <fullName evidence="1">Uncharacterized protein</fullName>
    </submittedName>
</protein>
<dbReference type="AlphaFoldDB" id="A0A1G7LFC5"/>
<proteinExistence type="predicted"/>
<accession>A0A1G7LFC5</accession>
<dbReference type="Proteomes" id="UP000243333">
    <property type="component" value="Unassembled WGS sequence"/>
</dbReference>
<name>A0A1G7LFC5_9FIRM</name>
<reference evidence="2" key="1">
    <citation type="submission" date="2016-10" db="EMBL/GenBank/DDBJ databases">
        <authorList>
            <person name="Varghese N."/>
            <person name="Submissions S."/>
        </authorList>
    </citation>
    <scope>NUCLEOTIDE SEQUENCE [LARGE SCALE GENOMIC DNA]</scope>
    <source>
        <strain evidence="2">DSM 23256</strain>
    </source>
</reference>
<evidence type="ECO:0000313" key="1">
    <source>
        <dbReference type="EMBL" id="SDF48034.1"/>
    </source>
</evidence>
<gene>
    <name evidence="1" type="ORF">SAMN05660235_01730</name>
</gene>
<keyword evidence="2" id="KW-1185">Reference proteome</keyword>
<dbReference type="EMBL" id="FNBU01000012">
    <property type="protein sequence ID" value="SDF48034.1"/>
    <property type="molecule type" value="Genomic_DNA"/>
</dbReference>
<sequence>MGNVVSPRAVGLAPITNGLETTAPLLRYAPMEGKNRILDKSISIAYVILHCQDIHQAAL</sequence>